<evidence type="ECO:0000313" key="11">
    <source>
        <dbReference type="EMBL" id="OGZ61701.1"/>
    </source>
</evidence>
<keyword evidence="4" id="KW-0028">Amino-acid biosynthesis</keyword>
<dbReference type="GO" id="GO:0000287">
    <property type="term" value="F:magnesium ion binding"/>
    <property type="evidence" value="ECO:0007669"/>
    <property type="project" value="TreeGrafter"/>
</dbReference>
<dbReference type="Proteomes" id="UP000179153">
    <property type="component" value="Unassembled WGS sequence"/>
</dbReference>
<accession>A0A1G2HHI2</accession>
<evidence type="ECO:0000256" key="3">
    <source>
        <dbReference type="ARBA" id="ARBA00012640"/>
    </source>
</evidence>
<comment type="catalytic activity">
    <reaction evidence="10">
        <text>O-phospho-D-serine + H2O = D-serine + phosphate</text>
        <dbReference type="Rhea" id="RHEA:24873"/>
        <dbReference type="ChEBI" id="CHEBI:15377"/>
        <dbReference type="ChEBI" id="CHEBI:35247"/>
        <dbReference type="ChEBI" id="CHEBI:43474"/>
        <dbReference type="ChEBI" id="CHEBI:58680"/>
        <dbReference type="EC" id="3.1.3.3"/>
    </reaction>
</comment>
<dbReference type="GO" id="GO:0006564">
    <property type="term" value="P:L-serine biosynthetic process"/>
    <property type="evidence" value="ECO:0007669"/>
    <property type="project" value="UniProtKB-KW"/>
</dbReference>
<evidence type="ECO:0000256" key="2">
    <source>
        <dbReference type="ARBA" id="ARBA00005135"/>
    </source>
</evidence>
<dbReference type="InterPro" id="IPR036412">
    <property type="entry name" value="HAD-like_sf"/>
</dbReference>
<keyword evidence="6" id="KW-0378">Hydrolase</keyword>
<name>A0A1G2HHI2_9BACT</name>
<gene>
    <name evidence="11" type="ORF">A2932_01395</name>
</gene>
<evidence type="ECO:0000256" key="5">
    <source>
        <dbReference type="ARBA" id="ARBA00022723"/>
    </source>
</evidence>
<keyword evidence="7" id="KW-0460">Magnesium</keyword>
<comment type="catalytic activity">
    <reaction evidence="9">
        <text>O-phospho-L-serine + H2O = L-serine + phosphate</text>
        <dbReference type="Rhea" id="RHEA:21208"/>
        <dbReference type="ChEBI" id="CHEBI:15377"/>
        <dbReference type="ChEBI" id="CHEBI:33384"/>
        <dbReference type="ChEBI" id="CHEBI:43474"/>
        <dbReference type="ChEBI" id="CHEBI:57524"/>
        <dbReference type="EC" id="3.1.3.3"/>
    </reaction>
</comment>
<dbReference type="NCBIfam" id="TIGR01490">
    <property type="entry name" value="HAD-SF-IB-hyp1"/>
    <property type="match status" value="1"/>
</dbReference>
<evidence type="ECO:0000256" key="7">
    <source>
        <dbReference type="ARBA" id="ARBA00022842"/>
    </source>
</evidence>
<dbReference type="PANTHER" id="PTHR43344">
    <property type="entry name" value="PHOSPHOSERINE PHOSPHATASE"/>
    <property type="match status" value="1"/>
</dbReference>
<sequence length="232" mass="27442">MKQLKKKFAVFDIDGTLFRSSLLIELVEALIKEGYFPAKARKMYEEEYNLWLDRRGSYNAYIEKVVEAYVQNIRGLYLKDIQEVAERILLLHHSRIYRYTRDLIKKLQKEDYFMLAISHSPYHIVEPFARKWGFQKVYAQYYEVGGEGRFTGKVQFLDFILRKDRVLERAIEKENLKLTGSIGVGDSDADAAFLNMVSRPIAFNPSSGLYRMARRKRWKIVVERKDVIYTIK</sequence>
<organism evidence="11 12">
    <name type="scientific">Candidatus Spechtbacteria bacterium RIFCSPLOWO2_01_FULL_46_10</name>
    <dbReference type="NCBI Taxonomy" id="1802163"/>
    <lineage>
        <taxon>Bacteria</taxon>
        <taxon>Candidatus Spechtiibacteriota</taxon>
    </lineage>
</organism>
<keyword evidence="5" id="KW-0479">Metal-binding</keyword>
<evidence type="ECO:0000256" key="9">
    <source>
        <dbReference type="ARBA" id="ARBA00048138"/>
    </source>
</evidence>
<dbReference type="InterPro" id="IPR023214">
    <property type="entry name" value="HAD_sf"/>
</dbReference>
<dbReference type="NCBIfam" id="TIGR01488">
    <property type="entry name" value="HAD-SF-IB"/>
    <property type="match status" value="1"/>
</dbReference>
<comment type="pathway">
    <text evidence="2">Amino-acid biosynthesis; L-serine biosynthesis; L-serine from 3-phospho-D-glycerate: step 3/3.</text>
</comment>
<dbReference type="EC" id="3.1.3.3" evidence="3"/>
<comment type="cofactor">
    <cofactor evidence="1">
        <name>Mg(2+)</name>
        <dbReference type="ChEBI" id="CHEBI:18420"/>
    </cofactor>
</comment>
<dbReference type="Gene3D" id="1.20.1440.100">
    <property type="entry name" value="SG protein - dephosphorylation function"/>
    <property type="match status" value="1"/>
</dbReference>
<evidence type="ECO:0000256" key="4">
    <source>
        <dbReference type="ARBA" id="ARBA00022605"/>
    </source>
</evidence>
<dbReference type="GO" id="GO:0036424">
    <property type="term" value="F:L-phosphoserine phosphatase activity"/>
    <property type="evidence" value="ECO:0007669"/>
    <property type="project" value="TreeGrafter"/>
</dbReference>
<dbReference type="GO" id="GO:0005737">
    <property type="term" value="C:cytoplasm"/>
    <property type="evidence" value="ECO:0007669"/>
    <property type="project" value="TreeGrafter"/>
</dbReference>
<evidence type="ECO:0000256" key="10">
    <source>
        <dbReference type="ARBA" id="ARBA00048523"/>
    </source>
</evidence>
<dbReference type="STRING" id="1802163.A2932_01395"/>
<dbReference type="SUPFAM" id="SSF56784">
    <property type="entry name" value="HAD-like"/>
    <property type="match status" value="1"/>
</dbReference>
<proteinExistence type="predicted"/>
<protein>
    <recommendedName>
        <fullName evidence="3">phosphoserine phosphatase</fullName>
        <ecNumber evidence="3">3.1.3.3</ecNumber>
    </recommendedName>
</protein>
<dbReference type="InterPro" id="IPR006385">
    <property type="entry name" value="HAD_hydro_SerB1"/>
</dbReference>
<dbReference type="EMBL" id="MHOI01000012">
    <property type="protein sequence ID" value="OGZ61701.1"/>
    <property type="molecule type" value="Genomic_DNA"/>
</dbReference>
<keyword evidence="8" id="KW-0718">Serine biosynthesis</keyword>
<dbReference type="Gene3D" id="3.40.50.1000">
    <property type="entry name" value="HAD superfamily/HAD-like"/>
    <property type="match status" value="1"/>
</dbReference>
<reference evidence="11 12" key="1">
    <citation type="journal article" date="2016" name="Nat. Commun.">
        <title>Thousands of microbial genomes shed light on interconnected biogeochemical processes in an aquifer system.</title>
        <authorList>
            <person name="Anantharaman K."/>
            <person name="Brown C.T."/>
            <person name="Hug L.A."/>
            <person name="Sharon I."/>
            <person name="Castelle C.J."/>
            <person name="Probst A.J."/>
            <person name="Thomas B.C."/>
            <person name="Singh A."/>
            <person name="Wilkins M.J."/>
            <person name="Karaoz U."/>
            <person name="Brodie E.L."/>
            <person name="Williams K.H."/>
            <person name="Hubbard S.S."/>
            <person name="Banfield J.F."/>
        </authorList>
    </citation>
    <scope>NUCLEOTIDE SEQUENCE [LARGE SCALE GENOMIC DNA]</scope>
</reference>
<dbReference type="AlphaFoldDB" id="A0A1G2HHI2"/>
<evidence type="ECO:0000256" key="8">
    <source>
        <dbReference type="ARBA" id="ARBA00023299"/>
    </source>
</evidence>
<dbReference type="Pfam" id="PF12710">
    <property type="entry name" value="HAD"/>
    <property type="match status" value="1"/>
</dbReference>
<evidence type="ECO:0000256" key="1">
    <source>
        <dbReference type="ARBA" id="ARBA00001946"/>
    </source>
</evidence>
<comment type="caution">
    <text evidence="11">The sequence shown here is derived from an EMBL/GenBank/DDBJ whole genome shotgun (WGS) entry which is preliminary data.</text>
</comment>
<dbReference type="PANTHER" id="PTHR43344:SF2">
    <property type="entry name" value="PHOSPHOSERINE PHOSPHATASE"/>
    <property type="match status" value="1"/>
</dbReference>
<evidence type="ECO:0000313" key="12">
    <source>
        <dbReference type="Proteomes" id="UP000179153"/>
    </source>
</evidence>
<dbReference type="InterPro" id="IPR050582">
    <property type="entry name" value="HAD-like_SerB"/>
</dbReference>
<evidence type="ECO:0000256" key="6">
    <source>
        <dbReference type="ARBA" id="ARBA00022801"/>
    </source>
</evidence>